<name>A0A137NUA9_CONC2</name>
<dbReference type="AlphaFoldDB" id="A0A137NUA9"/>
<dbReference type="SUPFAM" id="SSF144000">
    <property type="entry name" value="Oxysterol-binding protein-like"/>
    <property type="match status" value="1"/>
</dbReference>
<organism evidence="4 5">
    <name type="scientific">Conidiobolus coronatus (strain ATCC 28846 / CBS 209.66 / NRRL 28638)</name>
    <name type="common">Delacroixia coronata</name>
    <dbReference type="NCBI Taxonomy" id="796925"/>
    <lineage>
        <taxon>Eukaryota</taxon>
        <taxon>Fungi</taxon>
        <taxon>Fungi incertae sedis</taxon>
        <taxon>Zoopagomycota</taxon>
        <taxon>Entomophthoromycotina</taxon>
        <taxon>Entomophthoromycetes</taxon>
        <taxon>Entomophthorales</taxon>
        <taxon>Ancylistaceae</taxon>
        <taxon>Conidiobolus</taxon>
    </lineage>
</organism>
<dbReference type="InterPro" id="IPR000648">
    <property type="entry name" value="Oxysterol-bd"/>
</dbReference>
<dbReference type="Proteomes" id="UP000070444">
    <property type="component" value="Unassembled WGS sequence"/>
</dbReference>
<evidence type="ECO:0000313" key="5">
    <source>
        <dbReference type="Proteomes" id="UP000070444"/>
    </source>
</evidence>
<sequence>MTNKTKDEVEGEEVLEASAKNILLNVIGQLGKGADLHRVTLPTFVLEPRSFLERLTDFMSHPELIINASKLPTPEERIIAITKYFLSGWHIRPKGVRKPYNPVLGEYFRCQWEFENGTKCYFLAEQVSHHPPISAFVFASPENNFIIQGDMRPKSKFYGTSAGSLLEGNCKFTFLNLPGEEYTITYPNLYAYGILFGKLTMDMGDISTITCKQTNLCSKMEFKTKGVFSGAYHQVSGKVKKSSTNDTLYEFNGNWTEKVTISSKNGPEEIFLDIDNMKLHPRTVKPISEMGEFESIRLWQHLTSNLTANNMDQATEEKTKIEEAQRVRTKSRESKGEDWEHRFFTKANDTYTWKLDS</sequence>
<dbReference type="PANTHER" id="PTHR10972:SF102">
    <property type="entry name" value="OXYSTEROL-BINDING PROTEIN"/>
    <property type="match status" value="1"/>
</dbReference>
<dbReference type="PANTHER" id="PTHR10972">
    <property type="entry name" value="OXYSTEROL-BINDING PROTEIN-RELATED"/>
    <property type="match status" value="1"/>
</dbReference>
<comment type="similarity">
    <text evidence="1 2">Belongs to the OSBP family.</text>
</comment>
<dbReference type="Gene3D" id="3.30.70.3490">
    <property type="match status" value="1"/>
</dbReference>
<dbReference type="Gene3D" id="2.40.160.120">
    <property type="match status" value="1"/>
</dbReference>
<keyword evidence="5" id="KW-1185">Reference proteome</keyword>
<proteinExistence type="inferred from homology"/>
<dbReference type="PROSITE" id="PS01013">
    <property type="entry name" value="OSBP"/>
    <property type="match status" value="1"/>
</dbReference>
<dbReference type="OrthoDB" id="14833at2759"/>
<dbReference type="Gene3D" id="1.10.287.2720">
    <property type="match status" value="1"/>
</dbReference>
<dbReference type="GO" id="GO:0005829">
    <property type="term" value="C:cytosol"/>
    <property type="evidence" value="ECO:0007669"/>
    <property type="project" value="TreeGrafter"/>
</dbReference>
<evidence type="ECO:0000313" key="4">
    <source>
        <dbReference type="EMBL" id="KXN66184.1"/>
    </source>
</evidence>
<dbReference type="GO" id="GO:0032934">
    <property type="term" value="F:sterol binding"/>
    <property type="evidence" value="ECO:0007669"/>
    <property type="project" value="TreeGrafter"/>
</dbReference>
<dbReference type="GO" id="GO:0016020">
    <property type="term" value="C:membrane"/>
    <property type="evidence" value="ECO:0007669"/>
    <property type="project" value="TreeGrafter"/>
</dbReference>
<evidence type="ECO:0000256" key="2">
    <source>
        <dbReference type="RuleBase" id="RU003844"/>
    </source>
</evidence>
<evidence type="ECO:0000256" key="1">
    <source>
        <dbReference type="ARBA" id="ARBA00008842"/>
    </source>
</evidence>
<dbReference type="FunFam" id="1.10.287.2720:FF:000001">
    <property type="entry name" value="Oxysterol-binding OBPalpha"/>
    <property type="match status" value="1"/>
</dbReference>
<dbReference type="EMBL" id="KQ964757">
    <property type="protein sequence ID" value="KXN66184.1"/>
    <property type="molecule type" value="Genomic_DNA"/>
</dbReference>
<gene>
    <name evidence="4" type="ORF">CONCODRAFT_43990</name>
</gene>
<evidence type="ECO:0000256" key="3">
    <source>
        <dbReference type="SAM" id="MobiDB-lite"/>
    </source>
</evidence>
<dbReference type="OMA" id="RYDYPNG"/>
<accession>A0A137NUA9</accession>
<reference evidence="4 5" key="1">
    <citation type="journal article" date="2015" name="Genome Biol. Evol.">
        <title>Phylogenomic analyses indicate that early fungi evolved digesting cell walls of algal ancestors of land plants.</title>
        <authorList>
            <person name="Chang Y."/>
            <person name="Wang S."/>
            <person name="Sekimoto S."/>
            <person name="Aerts A.L."/>
            <person name="Choi C."/>
            <person name="Clum A."/>
            <person name="LaButti K.M."/>
            <person name="Lindquist E.A."/>
            <person name="Yee Ngan C."/>
            <person name="Ohm R.A."/>
            <person name="Salamov A.A."/>
            <person name="Grigoriev I.V."/>
            <person name="Spatafora J.W."/>
            <person name="Berbee M.L."/>
        </authorList>
    </citation>
    <scope>NUCLEOTIDE SEQUENCE [LARGE SCALE GENOMIC DNA]</scope>
    <source>
        <strain evidence="4 5">NRRL 28638</strain>
    </source>
</reference>
<dbReference type="Pfam" id="PF01237">
    <property type="entry name" value="Oxysterol_BP"/>
    <property type="match status" value="2"/>
</dbReference>
<dbReference type="InterPro" id="IPR037239">
    <property type="entry name" value="OSBP_sf"/>
</dbReference>
<dbReference type="InterPro" id="IPR018494">
    <property type="entry name" value="Oxysterol-bd_CS"/>
</dbReference>
<protein>
    <submittedName>
        <fullName evidence="4">Oxysterol-binding protein</fullName>
    </submittedName>
</protein>
<dbReference type="STRING" id="796925.A0A137NUA9"/>
<feature type="region of interest" description="Disordered" evidence="3">
    <location>
        <begin position="316"/>
        <end position="337"/>
    </location>
</feature>